<organism evidence="1 2">
    <name type="scientific">Candidatus Chlamydia sanziniae</name>
    <dbReference type="NCBI Taxonomy" id="1806891"/>
    <lineage>
        <taxon>Bacteria</taxon>
        <taxon>Pseudomonadati</taxon>
        <taxon>Chlamydiota</taxon>
        <taxon>Chlamydiia</taxon>
        <taxon>Chlamydiales</taxon>
        <taxon>Chlamydiaceae</taxon>
        <taxon>Chlamydia/Chlamydophila group</taxon>
        <taxon>Chlamydia</taxon>
    </lineage>
</organism>
<dbReference type="AlphaFoldDB" id="A0A1A9HXS4"/>
<name>A0A1A9HXS4_9CHLA</name>
<proteinExistence type="predicted"/>
<evidence type="ECO:0000313" key="1">
    <source>
        <dbReference type="EMBL" id="ANH78893.1"/>
    </source>
</evidence>
<dbReference type="KEGG" id="csaz:Cs308_0723"/>
<gene>
    <name evidence="1" type="ORF">Cs308_0723</name>
</gene>
<dbReference type="PATRIC" id="fig|1806891.3.peg.715"/>
<protein>
    <submittedName>
        <fullName evidence="1">Uncharacterized protein</fullName>
    </submittedName>
</protein>
<dbReference type="EMBL" id="CP014639">
    <property type="protein sequence ID" value="ANH78893.1"/>
    <property type="molecule type" value="Genomic_DNA"/>
</dbReference>
<accession>A0A1A9HXS4</accession>
<dbReference type="Proteomes" id="UP000078162">
    <property type="component" value="Chromosome"/>
</dbReference>
<sequence>MQLTLHFQVETYTPPKIIVKFLLVLLQIRLFRLLLQCEFFPLLS</sequence>
<keyword evidence="2" id="KW-1185">Reference proteome</keyword>
<reference evidence="2" key="1">
    <citation type="submission" date="2016-03" db="EMBL/GenBank/DDBJ databases">
        <title>Culture-independent genomics supports pathogen discovery for uncultivable bacteria within the genus Chlamydia.</title>
        <authorList>
            <person name="Taylor-Brown A."/>
            <person name="Bachmann N.L."/>
            <person name="Borel N."/>
            <person name="Polkinghorne A."/>
        </authorList>
    </citation>
    <scope>NUCLEOTIDE SEQUENCE [LARGE SCALE GENOMIC DNA]</scope>
    <source>
        <strain evidence="2">2742-308</strain>
    </source>
</reference>
<evidence type="ECO:0000313" key="2">
    <source>
        <dbReference type="Proteomes" id="UP000078162"/>
    </source>
</evidence>